<dbReference type="EnsemblMetazoa" id="PPA38432.1">
    <property type="protein sequence ID" value="PPA38432.1"/>
    <property type="gene ID" value="WBGene00276801"/>
</dbReference>
<dbReference type="OrthoDB" id="293868at2759"/>
<protein>
    <submittedName>
        <fullName evidence="1">HLH domain-containing protein</fullName>
    </submittedName>
</protein>
<dbReference type="PANTHER" id="PTHR10827">
    <property type="entry name" value="RETICULOCALBIN"/>
    <property type="match status" value="1"/>
</dbReference>
<dbReference type="PROSITE" id="PS50222">
    <property type="entry name" value="EF_HAND_2"/>
    <property type="match status" value="3"/>
</dbReference>
<evidence type="ECO:0000313" key="2">
    <source>
        <dbReference type="Proteomes" id="UP000005239"/>
    </source>
</evidence>
<dbReference type="PROSITE" id="PS00018">
    <property type="entry name" value="EF_HAND_1"/>
    <property type="match status" value="2"/>
</dbReference>
<dbReference type="SMART" id="SM00054">
    <property type="entry name" value="EFh"/>
    <property type="match status" value="3"/>
</dbReference>
<dbReference type="Proteomes" id="UP000005239">
    <property type="component" value="Unassembled WGS sequence"/>
</dbReference>
<dbReference type="InterPro" id="IPR018247">
    <property type="entry name" value="EF_Hand_1_Ca_BS"/>
</dbReference>
<dbReference type="Gene3D" id="1.10.238.10">
    <property type="entry name" value="EF-hand"/>
    <property type="match status" value="2"/>
</dbReference>
<dbReference type="AlphaFoldDB" id="A0A2A6CEN0"/>
<sequence>MGSRLFAALCMVASTFAAPFINDTALLASDGFAVADKNSDGKIDFDEYLHTDQEYVNAMMQRFTNLDKDGSNSLDVNEFTVPEADKNRYFVDVIESSSEYEPVILLRGTVKDDLEIDISDSDSDESHENFFDSDDDALKRHEVAELKTTKTTTVRPSNGVFNEYDVDSDGKLNDNELINYIQEYLEMALKRSAHTIIERYDANKDGGLDQQELLDLIEDSPSDLVEPLAGSEEYDYIHNDDDNDYGFAADSIISDRH</sequence>
<accession>A0A2A6CEN0</accession>
<organism evidence="1 2">
    <name type="scientific">Pristionchus pacificus</name>
    <name type="common">Parasitic nematode worm</name>
    <dbReference type="NCBI Taxonomy" id="54126"/>
    <lineage>
        <taxon>Eukaryota</taxon>
        <taxon>Metazoa</taxon>
        <taxon>Ecdysozoa</taxon>
        <taxon>Nematoda</taxon>
        <taxon>Chromadorea</taxon>
        <taxon>Rhabditida</taxon>
        <taxon>Rhabditina</taxon>
        <taxon>Diplogasteromorpha</taxon>
        <taxon>Diplogasteroidea</taxon>
        <taxon>Neodiplogasteridae</taxon>
        <taxon>Pristionchus</taxon>
    </lineage>
</organism>
<accession>A0A8R1YU09</accession>
<dbReference type="CDD" id="cd00051">
    <property type="entry name" value="EFh"/>
    <property type="match status" value="1"/>
</dbReference>
<name>A0A2A6CEN0_PRIPA</name>
<proteinExistence type="predicted"/>
<evidence type="ECO:0000313" key="1">
    <source>
        <dbReference type="EnsemblMetazoa" id="PPA38432.1"/>
    </source>
</evidence>
<reference evidence="2" key="1">
    <citation type="journal article" date="2008" name="Nat. Genet.">
        <title>The Pristionchus pacificus genome provides a unique perspective on nematode lifestyle and parasitism.</title>
        <authorList>
            <person name="Dieterich C."/>
            <person name="Clifton S.W."/>
            <person name="Schuster L.N."/>
            <person name="Chinwalla A."/>
            <person name="Delehaunty K."/>
            <person name="Dinkelacker I."/>
            <person name="Fulton L."/>
            <person name="Fulton R."/>
            <person name="Godfrey J."/>
            <person name="Minx P."/>
            <person name="Mitreva M."/>
            <person name="Roeseler W."/>
            <person name="Tian H."/>
            <person name="Witte H."/>
            <person name="Yang S.P."/>
            <person name="Wilson R.K."/>
            <person name="Sommer R.J."/>
        </authorList>
    </citation>
    <scope>NUCLEOTIDE SEQUENCE [LARGE SCALE GENOMIC DNA]</scope>
    <source>
        <strain evidence="2">PS312</strain>
    </source>
</reference>
<reference evidence="1" key="2">
    <citation type="submission" date="2022-06" db="UniProtKB">
        <authorList>
            <consortium name="EnsemblMetazoa"/>
        </authorList>
    </citation>
    <scope>IDENTIFICATION</scope>
    <source>
        <strain evidence="1">PS312</strain>
    </source>
</reference>
<dbReference type="InterPro" id="IPR011992">
    <property type="entry name" value="EF-hand-dom_pair"/>
</dbReference>
<dbReference type="InterPro" id="IPR002048">
    <property type="entry name" value="EF_hand_dom"/>
</dbReference>
<gene>
    <name evidence="1" type="primary">WBGene00276801</name>
</gene>
<keyword evidence="2" id="KW-1185">Reference proteome</keyword>
<dbReference type="SUPFAM" id="SSF47473">
    <property type="entry name" value="EF-hand"/>
    <property type="match status" value="1"/>
</dbReference>
<dbReference type="Pfam" id="PF13202">
    <property type="entry name" value="EF-hand_5"/>
    <property type="match status" value="3"/>
</dbReference>
<dbReference type="GO" id="GO:0005509">
    <property type="term" value="F:calcium ion binding"/>
    <property type="evidence" value="ECO:0007669"/>
    <property type="project" value="InterPro"/>
</dbReference>
<dbReference type="PANTHER" id="PTHR10827:SF85">
    <property type="entry name" value="CALCIUM-BINDING PROTEIN"/>
    <property type="match status" value="1"/>
</dbReference>